<gene>
    <name evidence="1" type="ORF">LCGC14_1088900</name>
</gene>
<dbReference type="EMBL" id="LAZR01004823">
    <property type="protein sequence ID" value="KKN05276.1"/>
    <property type="molecule type" value="Genomic_DNA"/>
</dbReference>
<proteinExistence type="predicted"/>
<sequence>MDVEEERHSEFLFDSHGLIFLWEKGLGGDVVGVVGIEGCLKVMEGVVDEICAVNERGAEVVVMVCSFGDVFEK</sequence>
<organism evidence="1">
    <name type="scientific">marine sediment metagenome</name>
    <dbReference type="NCBI Taxonomy" id="412755"/>
    <lineage>
        <taxon>unclassified sequences</taxon>
        <taxon>metagenomes</taxon>
        <taxon>ecological metagenomes</taxon>
    </lineage>
</organism>
<name>A0A0F9PW63_9ZZZZ</name>
<protein>
    <submittedName>
        <fullName evidence="1">Uncharacterized protein</fullName>
    </submittedName>
</protein>
<accession>A0A0F9PW63</accession>
<comment type="caution">
    <text evidence="1">The sequence shown here is derived from an EMBL/GenBank/DDBJ whole genome shotgun (WGS) entry which is preliminary data.</text>
</comment>
<dbReference type="AlphaFoldDB" id="A0A0F9PW63"/>
<reference evidence="1" key="1">
    <citation type="journal article" date="2015" name="Nature">
        <title>Complex archaea that bridge the gap between prokaryotes and eukaryotes.</title>
        <authorList>
            <person name="Spang A."/>
            <person name="Saw J.H."/>
            <person name="Jorgensen S.L."/>
            <person name="Zaremba-Niedzwiedzka K."/>
            <person name="Martijn J."/>
            <person name="Lind A.E."/>
            <person name="van Eijk R."/>
            <person name="Schleper C."/>
            <person name="Guy L."/>
            <person name="Ettema T.J."/>
        </authorList>
    </citation>
    <scope>NUCLEOTIDE SEQUENCE</scope>
</reference>
<evidence type="ECO:0000313" key="1">
    <source>
        <dbReference type="EMBL" id="KKN05276.1"/>
    </source>
</evidence>